<protein>
    <submittedName>
        <fullName evidence="2">Mitochondrial chaperone DnaJ homeolog p</fullName>
    </submittedName>
</protein>
<comment type="caution">
    <text evidence="2">The sequence shown here is derived from an EMBL/GenBank/DDBJ whole genome shotgun (WGS) entry which is preliminary data.</text>
</comment>
<evidence type="ECO:0000256" key="1">
    <source>
        <dbReference type="SAM" id="MobiDB-lite"/>
    </source>
</evidence>
<sequence length="277" mass="31902">MASTSQWPDVVTLPIDKPPTTAPHKLESEIPSDDDMRFNDPENILYVNLTGPDVAKFKDRIDELQEMLQLTHQLATIHAGIQVMRRKAEGKLPTDDSQESGQRRSECRFRVLDTYSKDDVYTWMYSPQSTQVSKVVNIKKSKFHWKILADMLEGMVIPRPLAATIEKIFKSVGDTINETEYTRDGHNFWSMLQVYTYDKNRDELRASLRNITYSLSQDMYMVTKNKSSMTTINDNWDFGITNFSFNETTWKTVKSAVSKYIDDTGIHNIENPPSVPV</sequence>
<accession>A0ABQ0CI55</accession>
<dbReference type="EMBL" id="BAAFGZ010000035">
    <property type="protein sequence ID" value="GAB0133125.1"/>
    <property type="molecule type" value="Genomic_DNA"/>
</dbReference>
<keyword evidence="3" id="KW-1185">Reference proteome</keyword>
<gene>
    <name evidence="2" type="primary">g1540</name>
    <name evidence="2" type="ORF">EsDP_00001540</name>
</gene>
<feature type="compositionally biased region" description="Basic and acidic residues" evidence="1">
    <location>
        <begin position="24"/>
        <end position="37"/>
    </location>
</feature>
<organism evidence="2 3">
    <name type="scientific">Epichloe bromicola</name>
    <dbReference type="NCBI Taxonomy" id="79588"/>
    <lineage>
        <taxon>Eukaryota</taxon>
        <taxon>Fungi</taxon>
        <taxon>Dikarya</taxon>
        <taxon>Ascomycota</taxon>
        <taxon>Pezizomycotina</taxon>
        <taxon>Sordariomycetes</taxon>
        <taxon>Hypocreomycetidae</taxon>
        <taxon>Hypocreales</taxon>
        <taxon>Clavicipitaceae</taxon>
        <taxon>Epichloe</taxon>
    </lineage>
</organism>
<name>A0ABQ0CI55_9HYPO</name>
<evidence type="ECO:0000313" key="2">
    <source>
        <dbReference type="EMBL" id="GAB0133125.1"/>
    </source>
</evidence>
<reference evidence="3" key="1">
    <citation type="submission" date="2024-06" db="EMBL/GenBank/DDBJ databases">
        <title>Draft Genome Sequences of Epichloe bromicola Strains Isolated from Elymus ciliaris.</title>
        <authorList>
            <consortium name="Epichloe bromicola genome sequencing consortium"/>
            <person name="Miura A."/>
            <person name="Imano S."/>
            <person name="Ashida A."/>
            <person name="Sato I."/>
            <person name="Chiba S."/>
            <person name="Tanaka A."/>
            <person name="Camagna M."/>
            <person name="Takemoto D."/>
        </authorList>
    </citation>
    <scope>NUCLEOTIDE SEQUENCE [LARGE SCALE GENOMIC DNA]</scope>
    <source>
        <strain evidence="3">DP</strain>
    </source>
</reference>
<dbReference type="Proteomes" id="UP001562357">
    <property type="component" value="Unassembled WGS sequence"/>
</dbReference>
<feature type="region of interest" description="Disordered" evidence="1">
    <location>
        <begin position="1"/>
        <end position="37"/>
    </location>
</feature>
<proteinExistence type="predicted"/>
<evidence type="ECO:0000313" key="3">
    <source>
        <dbReference type="Proteomes" id="UP001562357"/>
    </source>
</evidence>